<evidence type="ECO:0000256" key="4">
    <source>
        <dbReference type="ARBA" id="ARBA00022741"/>
    </source>
</evidence>
<gene>
    <name evidence="8" type="ORF">GRX66_03535</name>
</gene>
<evidence type="ECO:0000313" key="8">
    <source>
        <dbReference type="EMBL" id="MXR19720.1"/>
    </source>
</evidence>
<proteinExistence type="predicted"/>
<dbReference type="RefSeq" id="WP_159525294.1">
    <property type="nucleotide sequence ID" value="NZ_WUUU01000013.1"/>
</dbReference>
<evidence type="ECO:0000256" key="5">
    <source>
        <dbReference type="ARBA" id="ARBA00022840"/>
    </source>
</evidence>
<reference evidence="8 9" key="1">
    <citation type="submission" date="2019-12" db="EMBL/GenBank/DDBJ databases">
        <title>Isolation and characterization of three novel carbon monoxide-oxidizing members of Halobacteria from salione crusts and soils.</title>
        <authorList>
            <person name="Myers M.R."/>
            <person name="King G.M."/>
        </authorList>
    </citation>
    <scope>NUCLEOTIDE SEQUENCE [LARGE SCALE GENOMIC DNA]</scope>
    <source>
        <strain evidence="8 9">PCN9</strain>
    </source>
</reference>
<keyword evidence="9" id="KW-1185">Reference proteome</keyword>
<comment type="subcellular location">
    <subcellularLocation>
        <location evidence="1">Cytoplasm</location>
    </subcellularLocation>
</comment>
<dbReference type="GO" id="GO:0005737">
    <property type="term" value="C:cytoplasm"/>
    <property type="evidence" value="ECO:0007669"/>
    <property type="project" value="UniProtKB-SubCell"/>
</dbReference>
<dbReference type="FunFam" id="1.20.1200.10:FF:000003">
    <property type="entry name" value="ATP:cob(I)alamin adenosyltransferase"/>
    <property type="match status" value="1"/>
</dbReference>
<evidence type="ECO:0000256" key="2">
    <source>
        <dbReference type="ARBA" id="ARBA00022490"/>
    </source>
</evidence>
<dbReference type="Proteomes" id="UP000471521">
    <property type="component" value="Unassembled WGS sequence"/>
</dbReference>
<dbReference type="OrthoDB" id="4665at2157"/>
<organism evidence="8 9">
    <name type="scientific">Halobacterium bonnevillei</name>
    <dbReference type="NCBI Taxonomy" id="2692200"/>
    <lineage>
        <taxon>Archaea</taxon>
        <taxon>Methanobacteriati</taxon>
        <taxon>Methanobacteriota</taxon>
        <taxon>Stenosarchaea group</taxon>
        <taxon>Halobacteria</taxon>
        <taxon>Halobacteriales</taxon>
        <taxon>Halobacteriaceae</taxon>
        <taxon>Halobacterium</taxon>
    </lineage>
</organism>
<dbReference type="GO" id="GO:0005524">
    <property type="term" value="F:ATP binding"/>
    <property type="evidence" value="ECO:0007669"/>
    <property type="project" value="UniProtKB-KW"/>
</dbReference>
<evidence type="ECO:0000259" key="7">
    <source>
        <dbReference type="Pfam" id="PF01923"/>
    </source>
</evidence>
<evidence type="ECO:0000256" key="1">
    <source>
        <dbReference type="ARBA" id="ARBA00004496"/>
    </source>
</evidence>
<dbReference type="InterPro" id="IPR036451">
    <property type="entry name" value="CblAdoTrfase-like_sf"/>
</dbReference>
<evidence type="ECO:0000256" key="3">
    <source>
        <dbReference type="ARBA" id="ARBA00022679"/>
    </source>
</evidence>
<feature type="compositionally biased region" description="Basic and acidic residues" evidence="6">
    <location>
        <begin position="1"/>
        <end position="20"/>
    </location>
</feature>
<dbReference type="NCBIfam" id="TIGR00636">
    <property type="entry name" value="PduO_Nterm"/>
    <property type="match status" value="1"/>
</dbReference>
<dbReference type="EC" id="2.5.1.17" evidence="8"/>
<keyword evidence="5" id="KW-0067">ATP-binding</keyword>
<dbReference type="AlphaFoldDB" id="A0A6B0SLF3"/>
<keyword evidence="4" id="KW-0547">Nucleotide-binding</keyword>
<dbReference type="PANTHER" id="PTHR12213:SF0">
    <property type="entry name" value="CORRINOID ADENOSYLTRANSFERASE MMAB"/>
    <property type="match status" value="1"/>
</dbReference>
<dbReference type="GO" id="GO:0008817">
    <property type="term" value="F:corrinoid adenosyltransferase activity"/>
    <property type="evidence" value="ECO:0007669"/>
    <property type="project" value="UniProtKB-EC"/>
</dbReference>
<dbReference type="Gene3D" id="1.20.1200.10">
    <property type="entry name" value="Cobalamin adenosyltransferase-like"/>
    <property type="match status" value="1"/>
</dbReference>
<comment type="caution">
    <text evidence="8">The sequence shown here is derived from an EMBL/GenBank/DDBJ whole genome shotgun (WGS) entry which is preliminary data.</text>
</comment>
<accession>A0A6B0SLF3</accession>
<feature type="domain" description="Cobalamin adenosyltransferase-like" evidence="7">
    <location>
        <begin position="3"/>
        <end position="164"/>
    </location>
</feature>
<dbReference type="PANTHER" id="PTHR12213">
    <property type="entry name" value="CORRINOID ADENOSYLTRANSFERASE"/>
    <property type="match status" value="1"/>
</dbReference>
<dbReference type="InterPro" id="IPR016030">
    <property type="entry name" value="CblAdoTrfase-like"/>
</dbReference>
<dbReference type="EMBL" id="WUUU01000013">
    <property type="protein sequence ID" value="MXR19720.1"/>
    <property type="molecule type" value="Genomic_DNA"/>
</dbReference>
<feature type="region of interest" description="Disordered" evidence="6">
    <location>
        <begin position="1"/>
        <end position="21"/>
    </location>
</feature>
<keyword evidence="2" id="KW-0963">Cytoplasm</keyword>
<dbReference type="Pfam" id="PF01923">
    <property type="entry name" value="Cob_adeno_trans"/>
    <property type="match status" value="1"/>
</dbReference>
<name>A0A6B0SLF3_9EURY</name>
<dbReference type="SUPFAM" id="SSF89028">
    <property type="entry name" value="Cobalamin adenosyltransferase-like"/>
    <property type="match status" value="1"/>
</dbReference>
<keyword evidence="3 8" id="KW-0808">Transferase</keyword>
<evidence type="ECO:0000256" key="6">
    <source>
        <dbReference type="SAM" id="MobiDB-lite"/>
    </source>
</evidence>
<sequence>MKIYTRRGDAGETDLRDMSRVSKTSPRIEAYGTVDEVNALVGTVRPTGVDELDDYLESTQNHLHIVQADLATPEPEDGDPVVAEEHVEAVEDWIDACEAQLDPLESFILPGGSEAGATLHHARSVCRRAERRAVALADHEDHVNETAIAYLNRLSDALFVFARLANERAGVREESPSY</sequence>
<protein>
    <submittedName>
        <fullName evidence="8">Cob(I)yrinic acid a,c-diamide adenosyltransferase</fullName>
        <ecNumber evidence="8">2.5.1.17</ecNumber>
    </submittedName>
</protein>
<evidence type="ECO:0000313" key="9">
    <source>
        <dbReference type="Proteomes" id="UP000471521"/>
    </source>
</evidence>
<dbReference type="InterPro" id="IPR029499">
    <property type="entry name" value="PduO-typ"/>
</dbReference>